<reference evidence="1" key="1">
    <citation type="journal article" date="2014" name="Genome Announc.">
        <title>Complete sequencing and chromosome-scale genome assembly of the industrial progenitor strain P2niaD18 from the penicillin producer Penicillium chrysogenum.</title>
        <authorList>
            <person name="Specht T."/>
            <person name="Dahlmann T.A."/>
            <person name="Zadra I."/>
            <person name="Kurnsteiner H."/>
            <person name="Kuck U."/>
        </authorList>
    </citation>
    <scope>NUCLEOTIDE SEQUENCE [LARGE SCALE GENOMIC DNA]</scope>
    <source>
        <strain evidence="1">P2niaD18</strain>
    </source>
</reference>
<accession>A0A161Z316</accession>
<evidence type="ECO:0000313" key="1">
    <source>
        <dbReference type="EMBL" id="KZN83716.1"/>
    </source>
</evidence>
<protein>
    <submittedName>
        <fullName evidence="1">Uncharacterized protein</fullName>
    </submittedName>
</protein>
<dbReference type="EMBL" id="CM002801">
    <property type="protein sequence ID" value="KZN83716.1"/>
    <property type="molecule type" value="Genomic_DNA"/>
</dbReference>
<dbReference type="AlphaFoldDB" id="A0A161Z316"/>
<dbReference type="Proteomes" id="UP000076449">
    <property type="component" value="Chromosome IV"/>
</dbReference>
<organism evidence="1">
    <name type="scientific">Penicillium chrysogenum</name>
    <name type="common">Penicillium notatum</name>
    <dbReference type="NCBI Taxonomy" id="5076"/>
    <lineage>
        <taxon>Eukaryota</taxon>
        <taxon>Fungi</taxon>
        <taxon>Dikarya</taxon>
        <taxon>Ascomycota</taxon>
        <taxon>Pezizomycotina</taxon>
        <taxon>Eurotiomycetes</taxon>
        <taxon>Eurotiomycetidae</taxon>
        <taxon>Eurotiales</taxon>
        <taxon>Aspergillaceae</taxon>
        <taxon>Penicillium</taxon>
        <taxon>Penicillium chrysogenum species complex</taxon>
    </lineage>
</organism>
<sequence>MVLKYPQFEPCGDKLIRWMENADEPDCPVRITTLNSWSLPQPMDWKIEYERAWLSPEMISSVVGLGLPVGELIPNDLYPTESPCVQHSIIKTRNGVTAFVGTIGPGVLFCYSIRRSQVTNGPYVSELAKMAYETHYPLNGLKYIFMNNILEPSTEPFIEEQIYPSREGAKYRSAERQNWDYPSPEFSAIMGTPIGKVVGSFILGAFGQGVKRVARIATFQSGEDFHKLDMRFDIEDV</sequence>
<gene>
    <name evidence="1" type="ORF">EN45_108220</name>
</gene>
<dbReference type="PhylomeDB" id="A0A161Z316"/>
<name>A0A161Z316_PENCH</name>
<proteinExistence type="predicted"/>